<accession>A0A9D4Z3X0</accession>
<dbReference type="Proteomes" id="UP000886520">
    <property type="component" value="Chromosome 25"/>
</dbReference>
<dbReference type="PANTHER" id="PTHR48258">
    <property type="entry name" value="DUF4218 DOMAIN-CONTAINING PROTEIN-RELATED"/>
    <property type="match status" value="1"/>
</dbReference>
<evidence type="ECO:0000313" key="4">
    <source>
        <dbReference type="Proteomes" id="UP000886520"/>
    </source>
</evidence>
<protein>
    <recommendedName>
        <fullName evidence="2">DUF4218 domain-containing protein</fullName>
    </recommendedName>
</protein>
<dbReference type="Pfam" id="PF13960">
    <property type="entry name" value="DUF4218"/>
    <property type="match status" value="1"/>
</dbReference>
<comment type="caution">
    <text evidence="3">The sequence shown here is derived from an EMBL/GenBank/DDBJ whole genome shotgun (WGS) entry which is preliminary data.</text>
</comment>
<feature type="domain" description="DUF4218" evidence="2">
    <location>
        <begin position="97"/>
        <end position="190"/>
    </location>
</feature>
<evidence type="ECO:0000256" key="1">
    <source>
        <dbReference type="SAM" id="MobiDB-lite"/>
    </source>
</evidence>
<reference evidence="3" key="1">
    <citation type="submission" date="2021-01" db="EMBL/GenBank/DDBJ databases">
        <title>Adiantum capillus-veneris genome.</title>
        <authorList>
            <person name="Fang Y."/>
            <person name="Liao Q."/>
        </authorList>
    </citation>
    <scope>NUCLEOTIDE SEQUENCE</scope>
    <source>
        <strain evidence="3">H3</strain>
        <tissue evidence="3">Leaf</tissue>
    </source>
</reference>
<organism evidence="3 4">
    <name type="scientific">Adiantum capillus-veneris</name>
    <name type="common">Maidenhair fern</name>
    <dbReference type="NCBI Taxonomy" id="13818"/>
    <lineage>
        <taxon>Eukaryota</taxon>
        <taxon>Viridiplantae</taxon>
        <taxon>Streptophyta</taxon>
        <taxon>Embryophyta</taxon>
        <taxon>Tracheophyta</taxon>
        <taxon>Polypodiopsida</taxon>
        <taxon>Polypodiidae</taxon>
        <taxon>Polypodiales</taxon>
        <taxon>Pteridineae</taxon>
        <taxon>Pteridaceae</taxon>
        <taxon>Vittarioideae</taxon>
        <taxon>Adiantum</taxon>
    </lineage>
</organism>
<gene>
    <name evidence="3" type="ORF">GOP47_0025831</name>
</gene>
<evidence type="ECO:0000259" key="2">
    <source>
        <dbReference type="Pfam" id="PF13960"/>
    </source>
</evidence>
<feature type="region of interest" description="Disordered" evidence="1">
    <location>
        <begin position="1"/>
        <end position="28"/>
    </location>
</feature>
<proteinExistence type="predicted"/>
<dbReference type="EMBL" id="JABFUD020000025">
    <property type="protein sequence ID" value="KAI5059512.1"/>
    <property type="molecule type" value="Genomic_DNA"/>
</dbReference>
<name>A0A9D4Z3X0_ADICA</name>
<evidence type="ECO:0000313" key="3">
    <source>
        <dbReference type="EMBL" id="KAI5059512.1"/>
    </source>
</evidence>
<dbReference type="InterPro" id="IPR025452">
    <property type="entry name" value="DUF4218"/>
</dbReference>
<dbReference type="OrthoDB" id="1726731at2759"/>
<dbReference type="AlphaFoldDB" id="A0A9D4Z3X0"/>
<sequence>MEVAWDDFGPSTEPDRSREVSGLATSGHSAYPTCGPSLVTKRPPLLGKGGSTQLYGLKSHDWHKILQFVLPITISGYGDTKVKAAIFKVGEIVRFVSSKEINVEAIPVAHQLVVEAVCVIEDAFPHTILVSQIHLLLHLVEEITICGVVHSRWMFFLERFLKTLKDFVRLRSQPEASMAEVEWIHNAMTNAKAQGEQISPKEWEYVRGCLRKGLIFNYIWSESRHFRTRKIDEHRTTNDCGVMGNFDTTTDEVFYVPCIYQRRLWHAQLRSVAGSLASELGFVNGDDVEVRHFDDNVPDMEASNASLNVEEGFQEGIDLRSENTTRAVNEGENTLVITYQKIFYQGEAFKVGDHVTIKQDNGDIDALPVGH</sequence>
<keyword evidence="4" id="KW-1185">Reference proteome</keyword>